<evidence type="ECO:0000313" key="1">
    <source>
        <dbReference type="EMBL" id="GGV28059.1"/>
    </source>
</evidence>
<gene>
    <name evidence="1" type="ORF">GCM10010260_80580</name>
</gene>
<accession>A0A918IKN3</accession>
<evidence type="ECO:0000313" key="2">
    <source>
        <dbReference type="Proteomes" id="UP000618795"/>
    </source>
</evidence>
<protein>
    <submittedName>
        <fullName evidence="1">Uncharacterized protein</fullName>
    </submittedName>
</protein>
<dbReference type="EMBL" id="BMTD01000033">
    <property type="protein sequence ID" value="GGV28059.1"/>
    <property type="molecule type" value="Genomic_DNA"/>
</dbReference>
<name>A0A918IKN3_9ACTN</name>
<organism evidence="1 2">
    <name type="scientific">Streptomyces filipinensis</name>
    <dbReference type="NCBI Taxonomy" id="66887"/>
    <lineage>
        <taxon>Bacteria</taxon>
        <taxon>Bacillati</taxon>
        <taxon>Actinomycetota</taxon>
        <taxon>Actinomycetes</taxon>
        <taxon>Kitasatosporales</taxon>
        <taxon>Streptomycetaceae</taxon>
        <taxon>Streptomyces</taxon>
    </lineage>
</organism>
<reference evidence="1" key="2">
    <citation type="submission" date="2020-09" db="EMBL/GenBank/DDBJ databases">
        <authorList>
            <person name="Sun Q."/>
            <person name="Ohkuma M."/>
        </authorList>
    </citation>
    <scope>NUCLEOTIDE SEQUENCE</scope>
    <source>
        <strain evidence="1">JCM 4369</strain>
    </source>
</reference>
<dbReference type="AlphaFoldDB" id="A0A918IKN3"/>
<reference evidence="1" key="1">
    <citation type="journal article" date="2014" name="Int. J. Syst. Evol. Microbiol.">
        <title>Complete genome sequence of Corynebacterium casei LMG S-19264T (=DSM 44701T), isolated from a smear-ripened cheese.</title>
        <authorList>
            <consortium name="US DOE Joint Genome Institute (JGI-PGF)"/>
            <person name="Walter F."/>
            <person name="Albersmeier A."/>
            <person name="Kalinowski J."/>
            <person name="Ruckert C."/>
        </authorList>
    </citation>
    <scope>NUCLEOTIDE SEQUENCE</scope>
    <source>
        <strain evidence="1">JCM 4369</strain>
    </source>
</reference>
<proteinExistence type="predicted"/>
<dbReference type="RefSeq" id="WP_191878422.1">
    <property type="nucleotide sequence ID" value="NZ_BMTD01000033.1"/>
</dbReference>
<sequence>MNNPREFATHLVDHYLGARLDAAGSPAGLRETVIDLVIDALPDRVETLMSTQLELLTNGHRSQLPDAYLADHAAAEDALQHAAAGLRAALAQAGQLGNAQSFERGAAARLRDDPRAALRAELARIPRPLTRPESLAWSLDPAPWFSDSHQAAKPWPPPGSASVASLRSLPGGAMALARVDDGPHVGWVQIGLIERQRTPARRYPDQPARQLQIVVGLEALNEEPPPGTLPVSQAPWQLWTSPWRRLGLGLTTESASEHISATNHVLTALTDAGSTGLIDVPRPRTLNGLGLPLYVLAPAASVVATLGLEPTEGICGFSLSDAAGEALVCRQWHGHLVHDGNYEPLMPAVAGADLLLRPDLFTRLHDTIGASRCRAGVNVHHMSADEEDGALDAEG</sequence>
<comment type="caution">
    <text evidence="1">The sequence shown here is derived from an EMBL/GenBank/DDBJ whole genome shotgun (WGS) entry which is preliminary data.</text>
</comment>
<keyword evidence="2" id="KW-1185">Reference proteome</keyword>
<dbReference type="Proteomes" id="UP000618795">
    <property type="component" value="Unassembled WGS sequence"/>
</dbReference>